<feature type="transmembrane region" description="Helical" evidence="5">
    <location>
        <begin position="79"/>
        <end position="106"/>
    </location>
</feature>
<reference evidence="7 8" key="1">
    <citation type="submission" date="2020-04" db="EMBL/GenBank/DDBJ databases">
        <title>Flammeovirgaceae bacterium KN852 isolated from deep sea.</title>
        <authorList>
            <person name="Zhang D.-C."/>
        </authorList>
    </citation>
    <scope>NUCLEOTIDE SEQUENCE [LARGE SCALE GENOMIC DNA]</scope>
    <source>
        <strain evidence="7 8">KN852</strain>
    </source>
</reference>
<evidence type="ECO:0000313" key="8">
    <source>
        <dbReference type="Proteomes" id="UP000559010"/>
    </source>
</evidence>
<dbReference type="AlphaFoldDB" id="A0A848IVU1"/>
<dbReference type="CDD" id="cd00093">
    <property type="entry name" value="HTH_XRE"/>
    <property type="match status" value="1"/>
</dbReference>
<dbReference type="RefSeq" id="WP_169677929.1">
    <property type="nucleotide sequence ID" value="NZ_JABBNU010000002.1"/>
</dbReference>
<keyword evidence="7" id="KW-0378">Hydrolase</keyword>
<dbReference type="InterPro" id="IPR001466">
    <property type="entry name" value="Beta-lactam-related"/>
</dbReference>
<dbReference type="InterPro" id="IPR019109">
    <property type="entry name" value="MamF_MmsF"/>
</dbReference>
<accession>A0A848IVU1</accession>
<dbReference type="SMART" id="SM00530">
    <property type="entry name" value="HTH_XRE"/>
    <property type="match status" value="1"/>
</dbReference>
<dbReference type="EMBL" id="JABBNU010000002">
    <property type="protein sequence ID" value="NMM47298.1"/>
    <property type="molecule type" value="Genomic_DNA"/>
</dbReference>
<evidence type="ECO:0000256" key="1">
    <source>
        <dbReference type="ARBA" id="ARBA00004141"/>
    </source>
</evidence>
<evidence type="ECO:0000256" key="2">
    <source>
        <dbReference type="ARBA" id="ARBA00022692"/>
    </source>
</evidence>
<dbReference type="Gene3D" id="1.10.260.40">
    <property type="entry name" value="lambda repressor-like DNA-binding domains"/>
    <property type="match status" value="1"/>
</dbReference>
<dbReference type="InterPro" id="IPR001387">
    <property type="entry name" value="Cro/C1-type_HTH"/>
</dbReference>
<gene>
    <name evidence="7" type="ORF">HH304_02735</name>
</gene>
<keyword evidence="4 5" id="KW-0472">Membrane</keyword>
<evidence type="ECO:0000259" key="6">
    <source>
        <dbReference type="PROSITE" id="PS50943"/>
    </source>
</evidence>
<comment type="subcellular location">
    <subcellularLocation>
        <location evidence="1">Membrane</location>
        <topology evidence="1">Multi-pass membrane protein</topology>
    </subcellularLocation>
</comment>
<evidence type="ECO:0000256" key="3">
    <source>
        <dbReference type="ARBA" id="ARBA00022989"/>
    </source>
</evidence>
<dbReference type="Gene3D" id="3.40.710.10">
    <property type="entry name" value="DD-peptidase/beta-lactamase superfamily"/>
    <property type="match status" value="1"/>
</dbReference>
<dbReference type="SUPFAM" id="SSF56601">
    <property type="entry name" value="beta-lactamase/transpeptidase-like"/>
    <property type="match status" value="1"/>
</dbReference>
<dbReference type="SUPFAM" id="SSF47413">
    <property type="entry name" value="lambda repressor-like DNA-binding domains"/>
    <property type="match status" value="1"/>
</dbReference>
<keyword evidence="2 5" id="KW-0812">Transmembrane</keyword>
<feature type="domain" description="HTH cro/C1-type" evidence="6">
    <location>
        <begin position="10"/>
        <end position="64"/>
    </location>
</feature>
<evidence type="ECO:0000256" key="5">
    <source>
        <dbReference type="SAM" id="Phobius"/>
    </source>
</evidence>
<dbReference type="Pfam" id="PF01381">
    <property type="entry name" value="HTH_3"/>
    <property type="match status" value="1"/>
</dbReference>
<dbReference type="Proteomes" id="UP000559010">
    <property type="component" value="Unassembled WGS sequence"/>
</dbReference>
<dbReference type="GO" id="GO:0016787">
    <property type="term" value="F:hydrolase activity"/>
    <property type="evidence" value="ECO:0007669"/>
    <property type="project" value="UniProtKB-KW"/>
</dbReference>
<sequence length="584" mass="66995">MNHESIAKNLKYERQKKGLTQESLADMTQVTVRTIQRIEKGEVTPHLKTLKLLATALEIEVDNLMPLDNPKEETIKSKWLLLIHGSPILGTFIPFANVLFPLFLWIHKREDNKLYNEHGIKVVNFQITALILYISSFISLVTIEKWGFIFFISILPICSLIVIINTFYAVSKHKCYYPLSIPFLRIRKSGALGILITIFLVSAISSCRNTNVNSISRLDGSQITSDSISRNVQQLITEANVHGLAVSIFQNNKPVYSETFGYKDFPAKLTLSDTTNIYGASLSKAVFSILVMKLVEEDIIDLDTPLESYLPKKVFEYTPKTKWHDDYSALKEDSLYSSITARMCLSHTTGFANWRWFEPDHKLRVHFIPGEKYLYSGEGFVYLQVVIERITNKSLEELAQKYVFKPLNMSNSSYKWQPRYEEDFAYGHNSSGEKYQKDKDNEPRSGSTLETTFEDYNKFLKAVLNKKILSEESYDELFSQQIRIKTKSQFGPGSLVITNKYDNINLGYALGWGYLETPYGKGFFKEGHGDGFQHYSIIFPESGIGVLLMSNSDNGESIFKHLLELTIKDTYTPWEWEGYLPYDI</sequence>
<evidence type="ECO:0000313" key="7">
    <source>
        <dbReference type="EMBL" id="NMM47298.1"/>
    </source>
</evidence>
<dbReference type="PANTHER" id="PTHR43283">
    <property type="entry name" value="BETA-LACTAMASE-RELATED"/>
    <property type="match status" value="1"/>
</dbReference>
<proteinExistence type="predicted"/>
<feature type="transmembrane region" description="Helical" evidence="5">
    <location>
        <begin position="118"/>
        <end position="140"/>
    </location>
</feature>
<dbReference type="InterPro" id="IPR012338">
    <property type="entry name" value="Beta-lactam/transpept-like"/>
</dbReference>
<dbReference type="InterPro" id="IPR050789">
    <property type="entry name" value="Diverse_Enzym_Activities"/>
</dbReference>
<dbReference type="Pfam" id="PF09685">
    <property type="entry name" value="MamF_MmsF"/>
    <property type="match status" value="1"/>
</dbReference>
<dbReference type="GO" id="GO:0003677">
    <property type="term" value="F:DNA binding"/>
    <property type="evidence" value="ECO:0007669"/>
    <property type="project" value="InterPro"/>
</dbReference>
<feature type="transmembrane region" description="Helical" evidence="5">
    <location>
        <begin position="189"/>
        <end position="206"/>
    </location>
</feature>
<dbReference type="PANTHER" id="PTHR43283:SF18">
    <property type="match status" value="1"/>
</dbReference>
<dbReference type="PROSITE" id="PS50943">
    <property type="entry name" value="HTH_CROC1"/>
    <property type="match status" value="1"/>
</dbReference>
<protein>
    <submittedName>
        <fullName evidence="7">Serine hydrolase</fullName>
    </submittedName>
</protein>
<keyword evidence="3 5" id="KW-1133">Transmembrane helix</keyword>
<comment type="caution">
    <text evidence="7">The sequence shown here is derived from an EMBL/GenBank/DDBJ whole genome shotgun (WGS) entry which is preliminary data.</text>
</comment>
<dbReference type="Pfam" id="PF00144">
    <property type="entry name" value="Beta-lactamase"/>
    <property type="match status" value="1"/>
</dbReference>
<name>A0A848IVU1_9BACT</name>
<feature type="transmembrane region" description="Helical" evidence="5">
    <location>
        <begin position="146"/>
        <end position="168"/>
    </location>
</feature>
<organism evidence="7 8">
    <name type="scientific">Marinigracilibium pacificum</name>
    <dbReference type="NCBI Taxonomy" id="2729599"/>
    <lineage>
        <taxon>Bacteria</taxon>
        <taxon>Pseudomonadati</taxon>
        <taxon>Bacteroidota</taxon>
        <taxon>Cytophagia</taxon>
        <taxon>Cytophagales</taxon>
        <taxon>Flammeovirgaceae</taxon>
        <taxon>Marinigracilibium</taxon>
    </lineage>
</organism>
<dbReference type="InterPro" id="IPR010982">
    <property type="entry name" value="Lambda_DNA-bd_dom_sf"/>
</dbReference>
<keyword evidence="8" id="KW-1185">Reference proteome</keyword>
<evidence type="ECO:0000256" key="4">
    <source>
        <dbReference type="ARBA" id="ARBA00023136"/>
    </source>
</evidence>